<gene>
    <name evidence="1" type="ORF">L1049_011603</name>
</gene>
<dbReference type="InterPro" id="IPR050796">
    <property type="entry name" value="SCF_F-box_component"/>
</dbReference>
<organism evidence="1 2">
    <name type="scientific">Liquidambar formosana</name>
    <name type="common">Formosan gum</name>
    <dbReference type="NCBI Taxonomy" id="63359"/>
    <lineage>
        <taxon>Eukaryota</taxon>
        <taxon>Viridiplantae</taxon>
        <taxon>Streptophyta</taxon>
        <taxon>Embryophyta</taxon>
        <taxon>Tracheophyta</taxon>
        <taxon>Spermatophyta</taxon>
        <taxon>Magnoliopsida</taxon>
        <taxon>eudicotyledons</taxon>
        <taxon>Gunneridae</taxon>
        <taxon>Pentapetalae</taxon>
        <taxon>Saxifragales</taxon>
        <taxon>Altingiaceae</taxon>
        <taxon>Liquidambar</taxon>
    </lineage>
</organism>
<dbReference type="AlphaFoldDB" id="A0AAP0WZX8"/>
<accession>A0AAP0WZX8</accession>
<dbReference type="PANTHER" id="PTHR31672">
    <property type="entry name" value="BNACNNG10540D PROTEIN"/>
    <property type="match status" value="1"/>
</dbReference>
<dbReference type="PANTHER" id="PTHR31672:SF13">
    <property type="entry name" value="F-BOX PROTEIN CPR30-LIKE"/>
    <property type="match status" value="1"/>
</dbReference>
<dbReference type="Gene3D" id="1.20.1280.50">
    <property type="match status" value="1"/>
</dbReference>
<dbReference type="SUPFAM" id="SSF81383">
    <property type="entry name" value="F-box domain"/>
    <property type="match status" value="1"/>
</dbReference>
<evidence type="ECO:0000313" key="1">
    <source>
        <dbReference type="EMBL" id="KAK9283361.1"/>
    </source>
</evidence>
<keyword evidence="2" id="KW-1185">Reference proteome</keyword>
<reference evidence="1 2" key="1">
    <citation type="journal article" date="2024" name="Plant J.">
        <title>Genome sequences and population genomics reveal climatic adaptation and genomic divergence between two closely related sweetgum species.</title>
        <authorList>
            <person name="Xu W.Q."/>
            <person name="Ren C.Q."/>
            <person name="Zhang X.Y."/>
            <person name="Comes H.P."/>
            <person name="Liu X.H."/>
            <person name="Li Y.G."/>
            <person name="Kettle C.J."/>
            <person name="Jalonen R."/>
            <person name="Gaisberger H."/>
            <person name="Ma Y.Z."/>
            <person name="Qiu Y.X."/>
        </authorList>
    </citation>
    <scope>NUCLEOTIDE SEQUENCE [LARGE SCALE GENOMIC DNA]</scope>
    <source>
        <strain evidence="1">Hangzhou</strain>
    </source>
</reference>
<dbReference type="InterPro" id="IPR036047">
    <property type="entry name" value="F-box-like_dom_sf"/>
</dbReference>
<comment type="caution">
    <text evidence="1">The sequence shown here is derived from an EMBL/GenBank/DDBJ whole genome shotgun (WGS) entry which is preliminary data.</text>
</comment>
<dbReference type="EMBL" id="JBBPBK010000006">
    <property type="protein sequence ID" value="KAK9283361.1"/>
    <property type="molecule type" value="Genomic_DNA"/>
</dbReference>
<protein>
    <recommendedName>
        <fullName evidence="3">F-box domain-containing protein</fullName>
    </recommendedName>
</protein>
<sequence>MEMLQSKEKEIESPSSTNSPLLVEDTLFEILLSIPADCLIGFKCVCKSWFNMIADRAFIEAHLHHWKSQPGIITNMMIQSSEPRSIYRHLSFNFDDKDVDVHG</sequence>
<name>A0AAP0WZX8_LIQFO</name>
<dbReference type="Proteomes" id="UP001415857">
    <property type="component" value="Unassembled WGS sequence"/>
</dbReference>
<proteinExistence type="predicted"/>
<evidence type="ECO:0000313" key="2">
    <source>
        <dbReference type="Proteomes" id="UP001415857"/>
    </source>
</evidence>
<evidence type="ECO:0008006" key="3">
    <source>
        <dbReference type="Google" id="ProtNLM"/>
    </source>
</evidence>